<name>A0A6J6J7C4_9ZZZZ</name>
<feature type="domain" description="SCP2" evidence="1">
    <location>
        <begin position="19"/>
        <end position="112"/>
    </location>
</feature>
<evidence type="ECO:0000259" key="1">
    <source>
        <dbReference type="Pfam" id="PF02036"/>
    </source>
</evidence>
<dbReference type="Gene3D" id="3.30.1050.10">
    <property type="entry name" value="SCP2 sterol-binding domain"/>
    <property type="match status" value="1"/>
</dbReference>
<dbReference type="InterPro" id="IPR036527">
    <property type="entry name" value="SCP2_sterol-bd_dom_sf"/>
</dbReference>
<organism evidence="2">
    <name type="scientific">freshwater metagenome</name>
    <dbReference type="NCBI Taxonomy" id="449393"/>
    <lineage>
        <taxon>unclassified sequences</taxon>
        <taxon>metagenomes</taxon>
        <taxon>ecological metagenomes</taxon>
    </lineage>
</organism>
<dbReference type="Pfam" id="PF02036">
    <property type="entry name" value="SCP2"/>
    <property type="match status" value="1"/>
</dbReference>
<gene>
    <name evidence="2" type="ORF">UFOPK2086_00456</name>
</gene>
<dbReference type="EMBL" id="CAEZVQ010000039">
    <property type="protein sequence ID" value="CAB4632922.1"/>
    <property type="molecule type" value="Genomic_DNA"/>
</dbReference>
<proteinExistence type="predicted"/>
<dbReference type="SUPFAM" id="SSF55718">
    <property type="entry name" value="SCP-like"/>
    <property type="match status" value="1"/>
</dbReference>
<reference evidence="2" key="1">
    <citation type="submission" date="2020-05" db="EMBL/GenBank/DDBJ databases">
        <authorList>
            <person name="Chiriac C."/>
            <person name="Salcher M."/>
            <person name="Ghai R."/>
            <person name="Kavagutti S V."/>
        </authorList>
    </citation>
    <scope>NUCLEOTIDE SEQUENCE</scope>
</reference>
<accession>A0A6J6J7C4</accession>
<evidence type="ECO:0000313" key="2">
    <source>
        <dbReference type="EMBL" id="CAB4632922.1"/>
    </source>
</evidence>
<dbReference type="InterPro" id="IPR003033">
    <property type="entry name" value="SCP2_sterol-bd_dom"/>
</dbReference>
<dbReference type="AlphaFoldDB" id="A0A6J6J7C4"/>
<sequence>MRYLSLEWIEAMQAHVAASESLKQLASTHSIGITQVVTDGPEGTIVYHLQVGDGVAEFAAGPASNESVRMEQSWQTSVDVATETVPAQEVFMKGLVKITGDPQSIMDNVAVFAALDTAFAAVRGITEYR</sequence>
<protein>
    <submittedName>
        <fullName evidence="2">Unannotated protein</fullName>
    </submittedName>
</protein>